<keyword evidence="3" id="KW-1185">Reference proteome</keyword>
<dbReference type="Proteomes" id="UP000238949">
    <property type="component" value="Unassembled WGS sequence"/>
</dbReference>
<feature type="transmembrane region" description="Helical" evidence="1">
    <location>
        <begin position="25"/>
        <end position="44"/>
    </location>
</feature>
<evidence type="ECO:0000256" key="1">
    <source>
        <dbReference type="SAM" id="Phobius"/>
    </source>
</evidence>
<organism evidence="2 3">
    <name type="scientific">Alteromonas alba</name>
    <dbReference type="NCBI Taxonomy" id="2079529"/>
    <lineage>
        <taxon>Bacteria</taxon>
        <taxon>Pseudomonadati</taxon>
        <taxon>Pseudomonadota</taxon>
        <taxon>Gammaproteobacteria</taxon>
        <taxon>Alteromonadales</taxon>
        <taxon>Alteromonadaceae</taxon>
        <taxon>Alteromonas/Salinimonas group</taxon>
        <taxon>Alteromonas</taxon>
    </lineage>
</organism>
<gene>
    <name evidence="2" type="ORF">C6Y40_16315</name>
</gene>
<evidence type="ECO:0000313" key="3">
    <source>
        <dbReference type="Proteomes" id="UP000238949"/>
    </source>
</evidence>
<keyword evidence="1" id="KW-0472">Membrane</keyword>
<keyword evidence="1" id="KW-1133">Transmembrane helix</keyword>
<dbReference type="EMBL" id="PVNP01000185">
    <property type="protein sequence ID" value="PRO72527.1"/>
    <property type="molecule type" value="Genomic_DNA"/>
</dbReference>
<keyword evidence="1" id="KW-0812">Transmembrane</keyword>
<accession>A0A2S9V7T2</accession>
<proteinExistence type="predicted"/>
<name>A0A2S9V7T2_9ALTE</name>
<reference evidence="3" key="1">
    <citation type="journal article" date="2020" name="Int. J. Syst. Evol. Microbiol.">
        <title>Alteromonas alba sp. nov., a marine bacterium isolated from the seawater of the West Pacific Ocean.</title>
        <authorList>
            <person name="Sun C."/>
            <person name="Wu Y.-H."/>
            <person name="Xamxidin M."/>
            <person name="Cheng H."/>
            <person name="Xu X.-W."/>
        </authorList>
    </citation>
    <scope>NUCLEOTIDE SEQUENCE [LARGE SCALE GENOMIC DNA]</scope>
    <source>
        <strain evidence="3">190</strain>
    </source>
</reference>
<comment type="caution">
    <text evidence="2">The sequence shown here is derived from an EMBL/GenBank/DDBJ whole genome shotgun (WGS) entry which is preliminary data.</text>
</comment>
<dbReference type="AlphaFoldDB" id="A0A2S9V7T2"/>
<feature type="transmembrane region" description="Helical" evidence="1">
    <location>
        <begin position="64"/>
        <end position="86"/>
    </location>
</feature>
<sequence length="251" mass="28593">MSNTNTKVNPASWLRRVLFGPVSELIILTLFFGTFTFALFWLTIKFQLLPTELMRPDLSQEDTGLFDALGGWALGFAGAVVAIRIAGIAKNTQLNDSIREQIRLWEEHVERISDLNSRLTRSISDTKRACAAVLLYAKDLYITEQRAHLINPKPGRDGKAVKPHETHDPEEMLQEKLEEKLEKLVETIEEAFKDSVFRSVLQFSVQADTNSRSEPENTHVKNYSESFFSSSKDREAVKRRLCSAKLLLYCI</sequence>
<protein>
    <submittedName>
        <fullName evidence="2">Uncharacterized protein</fullName>
    </submittedName>
</protein>
<dbReference type="RefSeq" id="WP_105935483.1">
    <property type="nucleotide sequence ID" value="NZ_PVNP01000185.1"/>
</dbReference>
<evidence type="ECO:0000313" key="2">
    <source>
        <dbReference type="EMBL" id="PRO72527.1"/>
    </source>
</evidence>